<keyword evidence="2" id="KW-1185">Reference proteome</keyword>
<name>A0A319AQY1_9EURO</name>
<proteinExistence type="predicted"/>
<evidence type="ECO:0000313" key="2">
    <source>
        <dbReference type="Proteomes" id="UP000248349"/>
    </source>
</evidence>
<sequence length="122" mass="13302">MPHTPEHFSYGSAPGKKTTDLRACFSVLLSLLSTFPFFTPTELTLPLFPTPDRLSRLLSRPYFTLPFISPSDSLFSPLPPSSRPSPISSPSLSVSVSFRPEGLVSLSHALLGNLLLFSLSTH</sequence>
<dbReference type="GeneID" id="37071557"/>
<gene>
    <name evidence="1" type="ORF">BP01DRAFT_112640</name>
</gene>
<dbReference type="RefSeq" id="XP_025434774.1">
    <property type="nucleotide sequence ID" value="XM_025570329.1"/>
</dbReference>
<evidence type="ECO:0000313" key="1">
    <source>
        <dbReference type="EMBL" id="PYH48792.1"/>
    </source>
</evidence>
<reference evidence="1 2" key="1">
    <citation type="submission" date="2016-12" db="EMBL/GenBank/DDBJ databases">
        <title>The genomes of Aspergillus section Nigri reveals drivers in fungal speciation.</title>
        <authorList>
            <consortium name="DOE Joint Genome Institute"/>
            <person name="Vesth T.C."/>
            <person name="Nybo J."/>
            <person name="Theobald S."/>
            <person name="Brandl J."/>
            <person name="Frisvad J.C."/>
            <person name="Nielsen K.F."/>
            <person name="Lyhne E.K."/>
            <person name="Kogle M.E."/>
            <person name="Kuo A."/>
            <person name="Riley R."/>
            <person name="Clum A."/>
            <person name="Nolan M."/>
            <person name="Lipzen A."/>
            <person name="Salamov A."/>
            <person name="Henrissat B."/>
            <person name="Wiebenga A."/>
            <person name="De Vries R.P."/>
            <person name="Grigoriev I.V."/>
            <person name="Mortensen U.H."/>
            <person name="Andersen M.R."/>
            <person name="Baker S.E."/>
        </authorList>
    </citation>
    <scope>NUCLEOTIDE SEQUENCE [LARGE SCALE GENOMIC DNA]</scope>
    <source>
        <strain evidence="1 2">JOP 1030-1</strain>
    </source>
</reference>
<dbReference type="Proteomes" id="UP000248349">
    <property type="component" value="Unassembled WGS sequence"/>
</dbReference>
<organism evidence="1 2">
    <name type="scientific">Aspergillus saccharolyticus JOP 1030-1</name>
    <dbReference type="NCBI Taxonomy" id="1450539"/>
    <lineage>
        <taxon>Eukaryota</taxon>
        <taxon>Fungi</taxon>
        <taxon>Dikarya</taxon>
        <taxon>Ascomycota</taxon>
        <taxon>Pezizomycotina</taxon>
        <taxon>Eurotiomycetes</taxon>
        <taxon>Eurotiomycetidae</taxon>
        <taxon>Eurotiales</taxon>
        <taxon>Aspergillaceae</taxon>
        <taxon>Aspergillus</taxon>
        <taxon>Aspergillus subgen. Circumdati</taxon>
    </lineage>
</organism>
<accession>A0A319AQY1</accession>
<protein>
    <submittedName>
        <fullName evidence="1">Uncharacterized protein</fullName>
    </submittedName>
</protein>
<dbReference type="EMBL" id="KZ821220">
    <property type="protein sequence ID" value="PYH48792.1"/>
    <property type="molecule type" value="Genomic_DNA"/>
</dbReference>
<dbReference type="AlphaFoldDB" id="A0A319AQY1"/>